<dbReference type="AlphaFoldDB" id="I0YZF9"/>
<keyword evidence="5" id="KW-0808">Transferase</keyword>
<keyword evidence="4" id="KW-0489">Methyltransferase</keyword>
<dbReference type="PANTHER" id="PTHR10920">
    <property type="entry name" value="RIBOSOMAL RNA METHYLTRANSFERASE"/>
    <property type="match status" value="1"/>
</dbReference>
<dbReference type="GO" id="GO:0005730">
    <property type="term" value="C:nucleolus"/>
    <property type="evidence" value="ECO:0007669"/>
    <property type="project" value="UniProtKB-SubCell"/>
</dbReference>
<evidence type="ECO:0000256" key="2">
    <source>
        <dbReference type="ARBA" id="ARBA00022517"/>
    </source>
</evidence>
<evidence type="ECO:0000259" key="9">
    <source>
        <dbReference type="Pfam" id="PF11861"/>
    </source>
</evidence>
<comment type="caution">
    <text evidence="10">The sequence shown here is derived from an EMBL/GenBank/DDBJ whole genome shotgun (WGS) entry which is preliminary data.</text>
</comment>
<dbReference type="GO" id="GO:0016435">
    <property type="term" value="F:rRNA (guanine) methyltransferase activity"/>
    <property type="evidence" value="ECO:0007669"/>
    <property type="project" value="TreeGrafter"/>
</dbReference>
<accession>I0YZF9</accession>
<evidence type="ECO:0000256" key="3">
    <source>
        <dbReference type="ARBA" id="ARBA00022552"/>
    </source>
</evidence>
<dbReference type="RefSeq" id="XP_005648322.1">
    <property type="nucleotide sequence ID" value="XM_005648265.1"/>
</dbReference>
<evidence type="ECO:0000313" key="10">
    <source>
        <dbReference type="EMBL" id="EIE23778.1"/>
    </source>
</evidence>
<protein>
    <submittedName>
        <fullName evidence="10">FtsJ-domain-containing protein</fullName>
    </submittedName>
</protein>
<dbReference type="InterPro" id="IPR050082">
    <property type="entry name" value="RNA_methyltr_RlmE"/>
</dbReference>
<evidence type="ECO:0000256" key="4">
    <source>
        <dbReference type="ARBA" id="ARBA00022603"/>
    </source>
</evidence>
<dbReference type="eggNOG" id="KOG1098">
    <property type="taxonomic scope" value="Eukaryota"/>
</dbReference>
<reference evidence="10 11" key="1">
    <citation type="journal article" date="2012" name="Genome Biol.">
        <title>The genome of the polar eukaryotic microalga coccomyxa subellipsoidea reveals traits of cold adaptation.</title>
        <authorList>
            <person name="Blanc G."/>
            <person name="Agarkova I."/>
            <person name="Grimwood J."/>
            <person name="Kuo A."/>
            <person name="Brueggeman A."/>
            <person name="Dunigan D."/>
            <person name="Gurnon J."/>
            <person name="Ladunga I."/>
            <person name="Lindquist E."/>
            <person name="Lucas S."/>
            <person name="Pangilinan J."/>
            <person name="Proschold T."/>
            <person name="Salamov A."/>
            <person name="Schmutz J."/>
            <person name="Weeks D."/>
            <person name="Yamada T."/>
            <person name="Claverie J.M."/>
            <person name="Grigoriev I."/>
            <person name="Van Etten J."/>
            <person name="Lomsadze A."/>
            <person name="Borodovsky M."/>
        </authorList>
    </citation>
    <scope>NUCLEOTIDE SEQUENCE [LARGE SCALE GENOMIC DNA]</scope>
    <source>
        <strain evidence="10 11">C-169</strain>
    </source>
</reference>
<dbReference type="InterPro" id="IPR015507">
    <property type="entry name" value="rRNA-MeTfrase_E"/>
</dbReference>
<dbReference type="SUPFAM" id="SSF53335">
    <property type="entry name" value="S-adenosyl-L-methionine-dependent methyltransferases"/>
    <property type="match status" value="1"/>
</dbReference>
<dbReference type="GO" id="GO:0000466">
    <property type="term" value="P:maturation of 5.8S rRNA from tricistronic rRNA transcript (SSU-rRNA, 5.8S rRNA, LSU-rRNA)"/>
    <property type="evidence" value="ECO:0007669"/>
    <property type="project" value="TreeGrafter"/>
</dbReference>
<keyword evidence="7" id="KW-0539">Nucleus</keyword>
<dbReference type="PANTHER" id="PTHR10920:SF13">
    <property type="entry name" value="PRE-RRNA 2'-O-RIBOSE RNA METHYLTRANSFERASE FTSJ3"/>
    <property type="match status" value="1"/>
</dbReference>
<gene>
    <name evidence="10" type="ORF">COCSUDRAFT_15546</name>
</gene>
<evidence type="ECO:0000256" key="1">
    <source>
        <dbReference type="ARBA" id="ARBA00004604"/>
    </source>
</evidence>
<comment type="subcellular location">
    <subcellularLocation>
        <location evidence="1">Nucleus</location>
        <location evidence="1">Nucleolus</location>
    </subcellularLocation>
</comment>
<dbReference type="HAMAP" id="MF_01547">
    <property type="entry name" value="RNA_methyltr_E"/>
    <property type="match status" value="1"/>
</dbReference>
<dbReference type="OrthoDB" id="1287559at2759"/>
<dbReference type="FunFam" id="3.40.50.150:FF:000004">
    <property type="entry name" value="AdoMet-dependent rRNA methyltransferase SPB1"/>
    <property type="match status" value="1"/>
</dbReference>
<proteinExistence type="inferred from homology"/>
<evidence type="ECO:0000313" key="11">
    <source>
        <dbReference type="Proteomes" id="UP000007264"/>
    </source>
</evidence>
<evidence type="ECO:0000256" key="6">
    <source>
        <dbReference type="ARBA" id="ARBA00022691"/>
    </source>
</evidence>
<dbReference type="InterPro" id="IPR024576">
    <property type="entry name" value="rRNA_MeTfrase_Spb1_DUF3381"/>
</dbReference>
<dbReference type="Gene3D" id="3.40.50.150">
    <property type="entry name" value="Vaccinia Virus protein VP39"/>
    <property type="match status" value="1"/>
</dbReference>
<feature type="domain" description="DUF3381" evidence="9">
    <location>
        <begin position="230"/>
        <end position="309"/>
    </location>
</feature>
<dbReference type="InterPro" id="IPR029063">
    <property type="entry name" value="SAM-dependent_MTases_sf"/>
</dbReference>
<feature type="domain" description="Ribosomal RNA methyltransferase FtsJ" evidence="8">
    <location>
        <begin position="23"/>
        <end position="199"/>
    </location>
</feature>
<evidence type="ECO:0000259" key="8">
    <source>
        <dbReference type="Pfam" id="PF01728"/>
    </source>
</evidence>
<dbReference type="Pfam" id="PF01728">
    <property type="entry name" value="FtsJ"/>
    <property type="match status" value="1"/>
</dbReference>
<sequence>MVKKAKGKHRLDKFYHLAKEQGFRSRAAFKLIQLNRQFHFLDRCRSVLDLCAAPGGWLQVAQKALPVSSLIIGIDLVPIRAVRGVKTIVGDITTQKARQAIKKEASGDLIECVLHDGAPNVGGAWSSEAYSQSALVLEALRLATDVLGPKGTFVTKIFRSKDYNALLYAFKQLFDKVEATKPAASRNTSAEIFVVCLGYKAPAKIDPRLLDPKHLFKATLGPDALLRQKVKQKRFREGYEDGLSSTHKAMSAAAFVASEEPVEMLGRYSRCEAAAAFVRGHKETTAEIRALCSDLQVLGRSEFKQLLKWCVPCCPPQSTSPWALHVLSLCMTTWVFFATCWCWSDMLLGKDDMQHVLMLLQ</sequence>
<dbReference type="Proteomes" id="UP000007264">
    <property type="component" value="Unassembled WGS sequence"/>
</dbReference>
<organism evidence="10 11">
    <name type="scientific">Coccomyxa subellipsoidea (strain C-169)</name>
    <name type="common">Green microalga</name>
    <dbReference type="NCBI Taxonomy" id="574566"/>
    <lineage>
        <taxon>Eukaryota</taxon>
        <taxon>Viridiplantae</taxon>
        <taxon>Chlorophyta</taxon>
        <taxon>core chlorophytes</taxon>
        <taxon>Trebouxiophyceae</taxon>
        <taxon>Trebouxiophyceae incertae sedis</taxon>
        <taxon>Coccomyxaceae</taxon>
        <taxon>Coccomyxa</taxon>
        <taxon>Coccomyxa subellipsoidea</taxon>
    </lineage>
</organism>
<dbReference type="InterPro" id="IPR002877">
    <property type="entry name" value="RNA_MeTrfase_FtsJ_dom"/>
</dbReference>
<dbReference type="GeneID" id="17041770"/>
<dbReference type="KEGG" id="csl:COCSUDRAFT_15546"/>
<dbReference type="GO" id="GO:0000463">
    <property type="term" value="P:maturation of LSU-rRNA from tricistronic rRNA transcript (SSU-rRNA, 5.8S rRNA, LSU-rRNA)"/>
    <property type="evidence" value="ECO:0007669"/>
    <property type="project" value="TreeGrafter"/>
</dbReference>
<evidence type="ECO:0000256" key="7">
    <source>
        <dbReference type="ARBA" id="ARBA00023242"/>
    </source>
</evidence>
<name>I0YZF9_COCSC</name>
<keyword evidence="3" id="KW-0698">rRNA processing</keyword>
<evidence type="ECO:0000256" key="5">
    <source>
        <dbReference type="ARBA" id="ARBA00022679"/>
    </source>
</evidence>
<keyword evidence="6" id="KW-0949">S-adenosyl-L-methionine</keyword>
<dbReference type="STRING" id="574566.I0YZF9"/>
<dbReference type="GO" id="GO:0030687">
    <property type="term" value="C:preribosome, large subunit precursor"/>
    <property type="evidence" value="ECO:0007669"/>
    <property type="project" value="TreeGrafter"/>
</dbReference>
<dbReference type="GO" id="GO:0008650">
    <property type="term" value="F:rRNA (uridine-2'-O-)-methyltransferase activity"/>
    <property type="evidence" value="ECO:0007669"/>
    <property type="project" value="TreeGrafter"/>
</dbReference>
<keyword evidence="11" id="KW-1185">Reference proteome</keyword>
<keyword evidence="2" id="KW-0690">Ribosome biogenesis</keyword>
<dbReference type="EMBL" id="AGSI01000007">
    <property type="protein sequence ID" value="EIE23778.1"/>
    <property type="molecule type" value="Genomic_DNA"/>
</dbReference>
<dbReference type="Pfam" id="PF11861">
    <property type="entry name" value="DUF3381"/>
    <property type="match status" value="1"/>
</dbReference>